<dbReference type="GO" id="GO:0004523">
    <property type="term" value="F:RNA-DNA hybrid ribonuclease activity"/>
    <property type="evidence" value="ECO:0007669"/>
    <property type="project" value="InterPro"/>
</dbReference>
<keyword evidence="5" id="KW-0695">RNA-directed DNA polymerase</keyword>
<dbReference type="Gramene" id="OMO53991">
    <property type="protein sequence ID" value="OMO53991"/>
    <property type="gene ID" value="CCACVL1_28152"/>
</dbReference>
<evidence type="ECO:0000259" key="4">
    <source>
        <dbReference type="PROSITE" id="PS50879"/>
    </source>
</evidence>
<reference evidence="5 6" key="1">
    <citation type="submission" date="2013-09" db="EMBL/GenBank/DDBJ databases">
        <title>Corchorus capsularis genome sequencing.</title>
        <authorList>
            <person name="Alam M."/>
            <person name="Haque M.S."/>
            <person name="Islam M.S."/>
            <person name="Emdad E.M."/>
            <person name="Islam M.M."/>
            <person name="Ahmed B."/>
            <person name="Halim A."/>
            <person name="Hossen Q.M.M."/>
            <person name="Hossain M.Z."/>
            <person name="Ahmed R."/>
            <person name="Khan M.M."/>
            <person name="Islam R."/>
            <person name="Rashid M.M."/>
            <person name="Khan S.A."/>
            <person name="Rahman M.S."/>
            <person name="Alam M."/>
        </authorList>
    </citation>
    <scope>NUCLEOTIDE SEQUENCE [LARGE SCALE GENOMIC DNA]</scope>
    <source>
        <strain evidence="6">cv. CVL-1</strain>
        <tissue evidence="5">Whole seedling</tissue>
    </source>
</reference>
<dbReference type="EMBL" id="AWWV01015057">
    <property type="protein sequence ID" value="OMO53991.1"/>
    <property type="molecule type" value="Genomic_DNA"/>
</dbReference>
<keyword evidence="6" id="KW-1185">Reference proteome</keyword>
<dbReference type="GO" id="GO:0003723">
    <property type="term" value="F:RNA binding"/>
    <property type="evidence" value="ECO:0007669"/>
    <property type="project" value="UniProtKB-UniRule"/>
</dbReference>
<dbReference type="Gene3D" id="3.60.10.10">
    <property type="entry name" value="Endonuclease/exonuclease/phosphatase"/>
    <property type="match status" value="1"/>
</dbReference>
<dbReference type="PANTHER" id="PTHR33710:SF64">
    <property type="entry name" value="ENDONUCLEASE_EXONUCLEASE_PHOSPHATASE DOMAIN-CONTAINING PROTEIN"/>
    <property type="match status" value="1"/>
</dbReference>
<comment type="caution">
    <text evidence="5">The sequence shown here is derived from an EMBL/GenBank/DDBJ whole genome shotgun (WGS) entry which is preliminary data.</text>
</comment>
<dbReference type="Gene3D" id="3.30.70.330">
    <property type="match status" value="1"/>
</dbReference>
<dbReference type="PROSITE" id="PS50102">
    <property type="entry name" value="RRM"/>
    <property type="match status" value="1"/>
</dbReference>
<feature type="domain" description="RNase H type-1" evidence="4">
    <location>
        <begin position="1257"/>
        <end position="1339"/>
    </location>
</feature>
<evidence type="ECO:0000256" key="2">
    <source>
        <dbReference type="SAM" id="MobiDB-lite"/>
    </source>
</evidence>
<evidence type="ECO:0000313" key="5">
    <source>
        <dbReference type="EMBL" id="OMO53991.1"/>
    </source>
</evidence>
<dbReference type="SUPFAM" id="SSF56672">
    <property type="entry name" value="DNA/RNA polymerases"/>
    <property type="match status" value="1"/>
</dbReference>
<dbReference type="SUPFAM" id="SSF54928">
    <property type="entry name" value="RNA-binding domain, RBD"/>
    <property type="match status" value="1"/>
</dbReference>
<dbReference type="Pfam" id="PF13456">
    <property type="entry name" value="RVT_3"/>
    <property type="match status" value="1"/>
</dbReference>
<feature type="compositionally biased region" description="Basic residues" evidence="2">
    <location>
        <begin position="526"/>
        <end position="539"/>
    </location>
</feature>
<dbReference type="Pfam" id="PF00076">
    <property type="entry name" value="RRM_1"/>
    <property type="match status" value="1"/>
</dbReference>
<dbReference type="InterPro" id="IPR036397">
    <property type="entry name" value="RNaseH_sf"/>
</dbReference>
<dbReference type="PANTHER" id="PTHR33710">
    <property type="entry name" value="BNAC02G09200D PROTEIN"/>
    <property type="match status" value="1"/>
</dbReference>
<dbReference type="SUPFAM" id="SSF53098">
    <property type="entry name" value="Ribonuclease H-like"/>
    <property type="match status" value="1"/>
</dbReference>
<protein>
    <submittedName>
        <fullName evidence="5">Reverse transcriptase</fullName>
    </submittedName>
</protein>
<organism evidence="5 6">
    <name type="scientific">Corchorus capsularis</name>
    <name type="common">Jute</name>
    <dbReference type="NCBI Taxonomy" id="210143"/>
    <lineage>
        <taxon>Eukaryota</taxon>
        <taxon>Viridiplantae</taxon>
        <taxon>Streptophyta</taxon>
        <taxon>Embryophyta</taxon>
        <taxon>Tracheophyta</taxon>
        <taxon>Spermatophyta</taxon>
        <taxon>Magnoliopsida</taxon>
        <taxon>eudicotyledons</taxon>
        <taxon>Gunneridae</taxon>
        <taxon>Pentapetalae</taxon>
        <taxon>rosids</taxon>
        <taxon>malvids</taxon>
        <taxon>Malvales</taxon>
        <taxon>Malvaceae</taxon>
        <taxon>Grewioideae</taxon>
        <taxon>Apeibeae</taxon>
        <taxon>Corchorus</taxon>
    </lineage>
</organism>
<dbReference type="InterPro" id="IPR002156">
    <property type="entry name" value="RNaseH_domain"/>
</dbReference>
<name>A0A1R3G7D9_COCAP</name>
<dbReference type="InterPro" id="IPR012677">
    <property type="entry name" value="Nucleotide-bd_a/b_plait_sf"/>
</dbReference>
<accession>A0A1R3G7D9</accession>
<dbReference type="GO" id="GO:0003964">
    <property type="term" value="F:RNA-directed DNA polymerase activity"/>
    <property type="evidence" value="ECO:0007669"/>
    <property type="project" value="UniProtKB-KW"/>
</dbReference>
<dbReference type="OrthoDB" id="1938374at2759"/>
<gene>
    <name evidence="5" type="ORF">CCACVL1_28152</name>
</gene>
<feature type="region of interest" description="Disordered" evidence="2">
    <location>
        <begin position="519"/>
        <end position="540"/>
    </location>
</feature>
<dbReference type="Proteomes" id="UP000188268">
    <property type="component" value="Unassembled WGS sequence"/>
</dbReference>
<dbReference type="SUPFAM" id="SSF56219">
    <property type="entry name" value="DNase I-like"/>
    <property type="match status" value="1"/>
</dbReference>
<dbReference type="STRING" id="210143.A0A1R3G7D9"/>
<dbReference type="PROSITE" id="PS50879">
    <property type="entry name" value="RNASE_H_1"/>
    <property type="match status" value="1"/>
</dbReference>
<evidence type="ECO:0000313" key="6">
    <source>
        <dbReference type="Proteomes" id="UP000188268"/>
    </source>
</evidence>
<dbReference type="InterPro" id="IPR035979">
    <property type="entry name" value="RBD_domain_sf"/>
</dbReference>
<dbReference type="InterPro" id="IPR043502">
    <property type="entry name" value="DNA/RNA_pol_sf"/>
</dbReference>
<evidence type="ECO:0000259" key="3">
    <source>
        <dbReference type="PROSITE" id="PS50102"/>
    </source>
</evidence>
<dbReference type="CDD" id="cd06222">
    <property type="entry name" value="RNase_H_like"/>
    <property type="match status" value="1"/>
</dbReference>
<evidence type="ECO:0000256" key="1">
    <source>
        <dbReference type="PROSITE-ProRule" id="PRU00176"/>
    </source>
</evidence>
<dbReference type="InterPro" id="IPR036691">
    <property type="entry name" value="Endo/exonu/phosph_ase_sf"/>
</dbReference>
<proteinExistence type="predicted"/>
<dbReference type="InterPro" id="IPR044730">
    <property type="entry name" value="RNase_H-like_dom_plant"/>
</dbReference>
<keyword evidence="5" id="KW-0548">Nucleotidyltransferase</keyword>
<keyword evidence="5" id="KW-0808">Transferase</keyword>
<sequence>MSRNRLSSQRFHNGDERRSFNVQVTLTDQILLQIGGCDFFSVFVDNISRRITRANLWKEFSVFGVVVDVFLSTRRRNDDATTFAFVRFRATQVQKGSRVQETKRVVPQFKAPRPKIAVLETRKDNRSFAGVVNGERDKSIRIWDGDKKEGRNEIGRDRASTNLTKEHKECAVSFVKESTDMKMVESVVIEADNLIPESDMEWISRSAIGLLRSYIHHKSVQDSCDQGGISCYVRPLGGSLVLLTFEDKEVMEFYLNNHESWFQVWFSSIKPCEGSIRCQDRLVWITLEAVPIQLWHESFFSKIGNTWGKFITVDDSPYKRCRFDVARILVSIGSGVSLPSKVDVLIQGEKVVIPMVFEPAVDFVRLDSNWKFTGKKKQLVDEADEEDSNSSDALSSSKGIFEDSCMQRSFSKLEEGGGSRSKFNEVEASFINWSQPLENYVEEGQKLLGCEQSGGLNLEMKDGEQEINGEDTIFDRPTDNGPIIVSSSSDERIMQIEASKENFNREIVLFNGSVARVGGPKDEKKKGRLKVRGRRRNRKKTAEFCNGAKKGDGNDDAERKLFWEELLELKMNYNFPWVLGGEFNVTRSPEEKRGATRNVNAMLDFSEFIDNAELVDLPMLGGKFTWSSKRDTPSMSRLDRVLFDVCFLNLFSCLHQRCLPRSLSDHNPVIVESSEVDWGPKPFKFCNHWLDHCSFKDLVNNSWHSLPYELEAGSAIWSKLKKFKPIIKQWQQQVCNIDPMEIQKLEEEIDELEKLDPVVKRDLSSKRANLWSLYRAEERAWHQKSRAKWIKEGDRNTKYFHMVASARRSANFINNINHNGMTLSHPKEMKKAVADRFESFYNSSTTLELDDLDCDFKKLNLDQVDFLESPFTEKEVWEAIDSCDGNKSPGPDGFNLNFFKSYWRAVKEEVMIFMEDFHRTGSFDRRINSSFITLIPKCSGASSLKDYRPICLVGSIYKILAKVLANRIRRVIEDVVSHNQFAFIKGRQILDAVLIANEVVDFLKVVEKRKLHLVDWQTLTTPKSQGGLGISKLEVRNGALLTKWIWRFGNEKDSYWRSVVVARHNWPNDCIFPLLETSRKSSLVWKNIASPLESSNRFHDVLVSGFGLLIGNGKRISFWREEWIPGVILKQDYPRIFALVVNKTGKVEEFGNWSRGMWNWNIVLRRSVFDWERDQWDKFLTVIHGTFISEDDPDKLIWKNAASDLLELIKIRLARWSKAKWPGMQYTVDNFVREPQFVSAPVAKKKSCFSSMWSKPLKGCLKFNVDGSAYGKPGPAGIGGILRDEAGNSLVVFSKSIGVADSNYAEFVAIREAFIIFSASKWCDSHFLIVESDSENAVT</sequence>
<dbReference type="InterPro" id="IPR012337">
    <property type="entry name" value="RNaseH-like_sf"/>
</dbReference>
<dbReference type="InterPro" id="IPR000504">
    <property type="entry name" value="RRM_dom"/>
</dbReference>
<keyword evidence="1" id="KW-0694">RNA-binding</keyword>
<feature type="domain" description="RRM" evidence="3">
    <location>
        <begin position="40"/>
        <end position="88"/>
    </location>
</feature>
<dbReference type="Gene3D" id="3.30.420.10">
    <property type="entry name" value="Ribonuclease H-like superfamily/Ribonuclease H"/>
    <property type="match status" value="1"/>
</dbReference>